<organism evidence="3 4">
    <name type="scientific">Trapa incisa</name>
    <dbReference type="NCBI Taxonomy" id="236973"/>
    <lineage>
        <taxon>Eukaryota</taxon>
        <taxon>Viridiplantae</taxon>
        <taxon>Streptophyta</taxon>
        <taxon>Embryophyta</taxon>
        <taxon>Tracheophyta</taxon>
        <taxon>Spermatophyta</taxon>
        <taxon>Magnoliopsida</taxon>
        <taxon>eudicotyledons</taxon>
        <taxon>Gunneridae</taxon>
        <taxon>Pentapetalae</taxon>
        <taxon>rosids</taxon>
        <taxon>malvids</taxon>
        <taxon>Myrtales</taxon>
        <taxon>Lythraceae</taxon>
        <taxon>Trapa</taxon>
    </lineage>
</organism>
<dbReference type="Pfam" id="PF07797">
    <property type="entry name" value="DUF1639"/>
    <property type="match status" value="1"/>
</dbReference>
<keyword evidence="2" id="KW-1133">Transmembrane helix</keyword>
<dbReference type="PANTHER" id="PTHR33130">
    <property type="entry name" value="PUTATIVE (DUF1639)-RELATED"/>
    <property type="match status" value="1"/>
</dbReference>
<dbReference type="AlphaFoldDB" id="A0AAN7PZM9"/>
<keyword evidence="2" id="KW-0472">Membrane</keyword>
<dbReference type="PANTHER" id="PTHR33130:SF45">
    <property type="entry name" value="OS05G0541700 PROTEIN"/>
    <property type="match status" value="1"/>
</dbReference>
<evidence type="ECO:0000256" key="2">
    <source>
        <dbReference type="SAM" id="Phobius"/>
    </source>
</evidence>
<sequence length="322" mass="35440">MEKDLLRFHSNSNGTPVGAGAAAEGLLGSLGSCQEAARHSTPSDFVLQWGIRKRLRCMKVQGKDDLGTRPHRATVRVDRKVVRTDQDGSLAGTSMNTNHGNGYHNLRRRAYSPPVAPPPPQLTLGNSENTTVMRGQSNGGVRADRRASHHYHHNEGNKLGGISSETAYDNKGGCRTSSGGSGEAAGTASPPLVWPPKFMIALTNKEKEEDFIIFKGSKPPHRPKKRAKLVQRTVNLVCPGGWLCDLTLERYEVREKKIPKKVHLIKQLLKVGVLTVKKSSRILHIHASLAGMFLIETFWYAIVQMQRPRGLKAMGNMESDTE</sequence>
<reference evidence="3 4" key="1">
    <citation type="journal article" date="2023" name="Hortic Res">
        <title>Pangenome of water caltrop reveals structural variations and asymmetric subgenome divergence after allopolyploidization.</title>
        <authorList>
            <person name="Zhang X."/>
            <person name="Chen Y."/>
            <person name="Wang L."/>
            <person name="Yuan Y."/>
            <person name="Fang M."/>
            <person name="Shi L."/>
            <person name="Lu R."/>
            <person name="Comes H.P."/>
            <person name="Ma Y."/>
            <person name="Chen Y."/>
            <person name="Huang G."/>
            <person name="Zhou Y."/>
            <person name="Zheng Z."/>
            <person name="Qiu Y."/>
        </authorList>
    </citation>
    <scope>NUCLEOTIDE SEQUENCE [LARGE SCALE GENOMIC DNA]</scope>
    <source>
        <tissue evidence="3">Roots</tissue>
    </source>
</reference>
<dbReference type="EMBL" id="JAXIOK010000013">
    <property type="protein sequence ID" value="KAK4756588.1"/>
    <property type="molecule type" value="Genomic_DNA"/>
</dbReference>
<evidence type="ECO:0000313" key="4">
    <source>
        <dbReference type="Proteomes" id="UP001345219"/>
    </source>
</evidence>
<feature type="region of interest" description="Disordered" evidence="1">
    <location>
        <begin position="151"/>
        <end position="189"/>
    </location>
</feature>
<keyword evidence="4" id="KW-1185">Reference proteome</keyword>
<gene>
    <name evidence="3" type="ORF">SAY87_006715</name>
</gene>
<comment type="caution">
    <text evidence="3">The sequence shown here is derived from an EMBL/GenBank/DDBJ whole genome shotgun (WGS) entry which is preliminary data.</text>
</comment>
<proteinExistence type="predicted"/>
<accession>A0AAN7PZM9</accession>
<dbReference type="InterPro" id="IPR012438">
    <property type="entry name" value="DUF1639"/>
</dbReference>
<evidence type="ECO:0000313" key="3">
    <source>
        <dbReference type="EMBL" id="KAK4756588.1"/>
    </source>
</evidence>
<keyword evidence="2" id="KW-0812">Transmembrane</keyword>
<protein>
    <submittedName>
        <fullName evidence="3">Uncharacterized protein</fullName>
    </submittedName>
</protein>
<feature type="transmembrane region" description="Helical" evidence="2">
    <location>
        <begin position="283"/>
        <end position="302"/>
    </location>
</feature>
<dbReference type="Proteomes" id="UP001345219">
    <property type="component" value="Chromosome 6"/>
</dbReference>
<name>A0AAN7PZM9_9MYRT</name>
<evidence type="ECO:0000256" key="1">
    <source>
        <dbReference type="SAM" id="MobiDB-lite"/>
    </source>
</evidence>